<comment type="caution">
    <text evidence="1">The sequence shown here is derived from an EMBL/GenBank/DDBJ whole genome shotgun (WGS) entry which is preliminary data.</text>
</comment>
<gene>
    <name evidence="1" type="ORF">GGX14DRAFT_607437</name>
</gene>
<organism evidence="1 2">
    <name type="scientific">Mycena pura</name>
    <dbReference type="NCBI Taxonomy" id="153505"/>
    <lineage>
        <taxon>Eukaryota</taxon>
        <taxon>Fungi</taxon>
        <taxon>Dikarya</taxon>
        <taxon>Basidiomycota</taxon>
        <taxon>Agaricomycotina</taxon>
        <taxon>Agaricomycetes</taxon>
        <taxon>Agaricomycetidae</taxon>
        <taxon>Agaricales</taxon>
        <taxon>Marasmiineae</taxon>
        <taxon>Mycenaceae</taxon>
        <taxon>Mycena</taxon>
    </lineage>
</organism>
<sequence>MSWTQRQELIGHGNYDIEMATEPEYFDAANSDTEDGIWQRADSDEEEALRTLPPGDEGVDHSHAGAEAIFHQIYEKCKSGTLIKHGYIGCSPEKPTRAFSIRTFEIYRQIHRVSPRFTIESLGTTLCNLHGIPRISDLAEQLSTAYDAYLQILREVDIQVNSALNRDADWQVQNVCAPCLYKTEGEDPLKFSFLACMDGNNSLKLVDSTFRAGTARLDDRLSTSFRRLTAQQVDIFKDEVRESQKVCNDGDIAWLNVLEVDESDAADLAKSVNICVERWKAAGPEARKKMFALFAVTGIFLSVCRHGHVLVMCDMIRSGELMKYPLAIAKALLDRYGADIGLGYDIMCAFFKTLMRSSLGAQAVAMRMQGVVPAFHGHAHNRACQIGWHPLYVDGVGLEDFEECERTFSKSNHLATATRFATPFHRQQHIDEHFHFHDQDKHASSGTFIFNNYRQALEKISSNTSQLQVLELTLGTTAEDYERDHLAEIKYFQDLRSEPQHESDKARVAYNNLDENIIHNGYTRKEIAAVRSRYQTTWTRYLDISETVRRHEEEHNIEQRWEPNSAEFKAATVLLSERKYRAAVSNLERLVVARLFELTKFGMSGVGYKLRDNIAKALKTRADAIRRALREYNEAAASLSPPRERFTWAEVINKTSLAEFDFLRDTRDDVRLQPWAQPARREAQVLYFGIKRAKEDIRRANMEIRHRITYMVDEHNDYYRAIASNIIVNPALAIVLASRWHHATRISASICIRLAKTSRLTGFSGALFPEYEEPDLGAEQTSDAESDDDLVVRELDIDEDRLGDFMTHLSTYDDS</sequence>
<reference evidence="1" key="1">
    <citation type="submission" date="2023-03" db="EMBL/GenBank/DDBJ databases">
        <title>Massive genome expansion in bonnet fungi (Mycena s.s.) driven by repeated elements and novel gene families across ecological guilds.</title>
        <authorList>
            <consortium name="Lawrence Berkeley National Laboratory"/>
            <person name="Harder C.B."/>
            <person name="Miyauchi S."/>
            <person name="Viragh M."/>
            <person name="Kuo A."/>
            <person name="Thoen E."/>
            <person name="Andreopoulos B."/>
            <person name="Lu D."/>
            <person name="Skrede I."/>
            <person name="Drula E."/>
            <person name="Henrissat B."/>
            <person name="Morin E."/>
            <person name="Kohler A."/>
            <person name="Barry K."/>
            <person name="LaButti K."/>
            <person name="Morin E."/>
            <person name="Salamov A."/>
            <person name="Lipzen A."/>
            <person name="Mereny Z."/>
            <person name="Hegedus B."/>
            <person name="Baldrian P."/>
            <person name="Stursova M."/>
            <person name="Weitz H."/>
            <person name="Taylor A."/>
            <person name="Grigoriev I.V."/>
            <person name="Nagy L.G."/>
            <person name="Martin F."/>
            <person name="Kauserud H."/>
        </authorList>
    </citation>
    <scope>NUCLEOTIDE SEQUENCE</scope>
    <source>
        <strain evidence="1">9144</strain>
    </source>
</reference>
<dbReference type="Proteomes" id="UP001219525">
    <property type="component" value="Unassembled WGS sequence"/>
</dbReference>
<name>A0AAD6UQ91_9AGAR</name>
<dbReference type="Pfam" id="PF18758">
    <property type="entry name" value="KDZ"/>
    <property type="match status" value="1"/>
</dbReference>
<accession>A0AAD6UQ91</accession>
<evidence type="ECO:0000313" key="1">
    <source>
        <dbReference type="EMBL" id="KAJ7189954.1"/>
    </source>
</evidence>
<dbReference type="InterPro" id="IPR040521">
    <property type="entry name" value="KDZ"/>
</dbReference>
<keyword evidence="2" id="KW-1185">Reference proteome</keyword>
<dbReference type="EMBL" id="JARJCW010000161">
    <property type="protein sequence ID" value="KAJ7189954.1"/>
    <property type="molecule type" value="Genomic_DNA"/>
</dbReference>
<dbReference type="PANTHER" id="PTHR33096">
    <property type="entry name" value="CXC2 DOMAIN-CONTAINING PROTEIN"/>
    <property type="match status" value="1"/>
</dbReference>
<proteinExistence type="predicted"/>
<evidence type="ECO:0000313" key="2">
    <source>
        <dbReference type="Proteomes" id="UP001219525"/>
    </source>
</evidence>
<protein>
    <recommendedName>
        <fullName evidence="3">CxC2-like cysteine cluster KDZ transposase-associated domain-containing protein</fullName>
    </recommendedName>
</protein>
<dbReference type="AlphaFoldDB" id="A0AAD6UQ91"/>
<evidence type="ECO:0008006" key="3">
    <source>
        <dbReference type="Google" id="ProtNLM"/>
    </source>
</evidence>
<dbReference type="PANTHER" id="PTHR33096:SF1">
    <property type="entry name" value="CXC1-LIKE CYSTEINE CLUSTER ASSOCIATED WITH KDZ TRANSPOSASES DOMAIN-CONTAINING PROTEIN"/>
    <property type="match status" value="1"/>
</dbReference>